<accession>A0ABQ8ALX3</accession>
<keyword evidence="2" id="KW-1185">Reference proteome</keyword>
<evidence type="ECO:0000313" key="2">
    <source>
        <dbReference type="Proteomes" id="UP000824890"/>
    </source>
</evidence>
<sequence length="68" mass="7860">PSTMATYEVHLLELNVVHCRETFSNFSCKWSLLSSLHDLSAFDVARSKPKLRFVRSLLKRVPKPEVML</sequence>
<name>A0ABQ8ALX3_BRANA</name>
<dbReference type="EMBL" id="JAGKQM010000013">
    <property type="protein sequence ID" value="KAH0893544.1"/>
    <property type="molecule type" value="Genomic_DNA"/>
</dbReference>
<organism evidence="1 2">
    <name type="scientific">Brassica napus</name>
    <name type="common">Rape</name>
    <dbReference type="NCBI Taxonomy" id="3708"/>
    <lineage>
        <taxon>Eukaryota</taxon>
        <taxon>Viridiplantae</taxon>
        <taxon>Streptophyta</taxon>
        <taxon>Embryophyta</taxon>
        <taxon>Tracheophyta</taxon>
        <taxon>Spermatophyta</taxon>
        <taxon>Magnoliopsida</taxon>
        <taxon>eudicotyledons</taxon>
        <taxon>Gunneridae</taxon>
        <taxon>Pentapetalae</taxon>
        <taxon>rosids</taxon>
        <taxon>malvids</taxon>
        <taxon>Brassicales</taxon>
        <taxon>Brassicaceae</taxon>
        <taxon>Brassiceae</taxon>
        <taxon>Brassica</taxon>
    </lineage>
</organism>
<evidence type="ECO:0000313" key="1">
    <source>
        <dbReference type="EMBL" id="KAH0893544.1"/>
    </source>
</evidence>
<gene>
    <name evidence="1" type="ORF">HID58_055973</name>
</gene>
<protein>
    <submittedName>
        <fullName evidence="1">Uncharacterized protein</fullName>
    </submittedName>
</protein>
<comment type="caution">
    <text evidence="1">The sequence shown here is derived from an EMBL/GenBank/DDBJ whole genome shotgun (WGS) entry which is preliminary data.</text>
</comment>
<feature type="non-terminal residue" evidence="1">
    <location>
        <position position="1"/>
    </location>
</feature>
<proteinExistence type="predicted"/>
<dbReference type="Proteomes" id="UP000824890">
    <property type="component" value="Unassembled WGS sequence"/>
</dbReference>
<reference evidence="1 2" key="1">
    <citation type="submission" date="2021-05" db="EMBL/GenBank/DDBJ databases">
        <title>Genome Assembly of Synthetic Allotetraploid Brassica napus Reveals Homoeologous Exchanges between Subgenomes.</title>
        <authorList>
            <person name="Davis J.T."/>
        </authorList>
    </citation>
    <scope>NUCLEOTIDE SEQUENCE [LARGE SCALE GENOMIC DNA]</scope>
    <source>
        <strain evidence="2">cv. Da-Ae</strain>
        <tissue evidence="1">Seedling</tissue>
    </source>
</reference>